<evidence type="ECO:0000313" key="4">
    <source>
        <dbReference type="EMBL" id="KAB1442079.1"/>
    </source>
</evidence>
<dbReference type="SUPFAM" id="SSF55729">
    <property type="entry name" value="Acyl-CoA N-acyltransferases (Nat)"/>
    <property type="match status" value="1"/>
</dbReference>
<dbReference type="AlphaFoldDB" id="A0A6N6N212"/>
<name>A0A6N6N212_9BACT</name>
<dbReference type="OrthoDB" id="9800962at2"/>
<evidence type="ECO:0000259" key="3">
    <source>
        <dbReference type="PROSITE" id="PS51186"/>
    </source>
</evidence>
<keyword evidence="1 4" id="KW-0808">Transferase</keyword>
<evidence type="ECO:0000256" key="2">
    <source>
        <dbReference type="ARBA" id="ARBA00023315"/>
    </source>
</evidence>
<dbReference type="PANTHER" id="PTHR10908:SF0">
    <property type="entry name" value="SEROTONIN N-ACETYLTRANSFERASE"/>
    <property type="match status" value="1"/>
</dbReference>
<keyword evidence="5" id="KW-1185">Reference proteome</keyword>
<comment type="caution">
    <text evidence="4">The sequence shown here is derived from an EMBL/GenBank/DDBJ whole genome shotgun (WGS) entry which is preliminary data.</text>
</comment>
<dbReference type="PANTHER" id="PTHR10908">
    <property type="entry name" value="SEROTONIN N-ACETYLTRANSFERASE"/>
    <property type="match status" value="1"/>
</dbReference>
<dbReference type="RefSeq" id="WP_151150301.1">
    <property type="nucleotide sequence ID" value="NZ_WAIE01000002.1"/>
</dbReference>
<evidence type="ECO:0000256" key="1">
    <source>
        <dbReference type="ARBA" id="ARBA00022679"/>
    </source>
</evidence>
<dbReference type="EMBL" id="WAIE01000002">
    <property type="protein sequence ID" value="KAB1442079.1"/>
    <property type="molecule type" value="Genomic_DNA"/>
</dbReference>
<proteinExistence type="predicted"/>
<dbReference type="PROSITE" id="PS51186">
    <property type="entry name" value="GNAT"/>
    <property type="match status" value="1"/>
</dbReference>
<dbReference type="CDD" id="cd04301">
    <property type="entry name" value="NAT_SF"/>
    <property type="match status" value="1"/>
</dbReference>
<feature type="domain" description="N-acetyltransferase" evidence="3">
    <location>
        <begin position="4"/>
        <end position="163"/>
    </location>
</feature>
<protein>
    <submittedName>
        <fullName evidence="4">GNAT family N-acetyltransferase</fullName>
    </submittedName>
</protein>
<dbReference type="InterPro" id="IPR000182">
    <property type="entry name" value="GNAT_dom"/>
</dbReference>
<dbReference type="GO" id="GO:0008080">
    <property type="term" value="F:N-acetyltransferase activity"/>
    <property type="evidence" value="ECO:0007669"/>
    <property type="project" value="UniProtKB-ARBA"/>
</dbReference>
<dbReference type="InterPro" id="IPR016181">
    <property type="entry name" value="Acyl_CoA_acyltransferase"/>
</dbReference>
<dbReference type="Gene3D" id="3.40.630.30">
    <property type="match status" value="1"/>
</dbReference>
<dbReference type="Proteomes" id="UP000438699">
    <property type="component" value="Unassembled WGS sequence"/>
</dbReference>
<evidence type="ECO:0000313" key="5">
    <source>
        <dbReference type="Proteomes" id="UP000438699"/>
    </source>
</evidence>
<sequence>MPQPTIRTARPDDLTACIEIETVSFPPDEAASPASIEKRITSYAQGFLVAEQAGRVIGQINSGSTSKNDITDEAFKQLVGHDPNGTALVIFSLSVLPQFRHQGVAAALMDRFIAEARAMGKQRILLLCKERLVPFYRRFDYVDAGLSASTHGGSAWHEMRLEL</sequence>
<dbReference type="Pfam" id="PF13673">
    <property type="entry name" value="Acetyltransf_10"/>
    <property type="match status" value="1"/>
</dbReference>
<reference evidence="4 5" key="1">
    <citation type="journal article" date="2017" name="Int. J. Syst. Evol. Microbiol.">
        <title>Desulfovibrio senegalensis sp. nov., a mesophilic sulfate reducer isolated from marine sediment.</title>
        <authorList>
            <person name="Thioye A."/>
            <person name="Gam Z.B.A."/>
            <person name="Mbengue M."/>
            <person name="Cayol J.L."/>
            <person name="Joseph-Bartoli M."/>
            <person name="Toure-Kane C."/>
            <person name="Labat M."/>
        </authorList>
    </citation>
    <scope>NUCLEOTIDE SEQUENCE [LARGE SCALE GENOMIC DNA]</scope>
    <source>
        <strain evidence="4 5">DSM 101509</strain>
    </source>
</reference>
<accession>A0A6N6N212</accession>
<organism evidence="4 5">
    <name type="scientific">Pseudodesulfovibrio senegalensis</name>
    <dbReference type="NCBI Taxonomy" id="1721087"/>
    <lineage>
        <taxon>Bacteria</taxon>
        <taxon>Pseudomonadati</taxon>
        <taxon>Thermodesulfobacteriota</taxon>
        <taxon>Desulfovibrionia</taxon>
        <taxon>Desulfovibrionales</taxon>
        <taxon>Desulfovibrionaceae</taxon>
    </lineage>
</organism>
<keyword evidence="2" id="KW-0012">Acyltransferase</keyword>
<gene>
    <name evidence="4" type="ORF">F8A88_06330</name>
</gene>
<dbReference type="InterPro" id="IPR051635">
    <property type="entry name" value="SNAT-like"/>
</dbReference>